<feature type="compositionally biased region" description="Low complexity" evidence="2">
    <location>
        <begin position="131"/>
        <end position="148"/>
    </location>
</feature>
<evidence type="ECO:0000256" key="2">
    <source>
        <dbReference type="SAM" id="MobiDB-lite"/>
    </source>
</evidence>
<evidence type="ECO:0000313" key="3">
    <source>
        <dbReference type="EMBL" id="KAJ3178585.1"/>
    </source>
</evidence>
<gene>
    <name evidence="3" type="ORF">HDU87_003408</name>
</gene>
<dbReference type="AlphaFoldDB" id="A0AAD5TJY6"/>
<keyword evidence="1" id="KW-0175">Coiled coil</keyword>
<sequence>MDSRDFPALFATLIAKHPEKSWTDFVHGWRQESDALESEPQLTKLEQKRWSRLHHLLSRLVRLELRATEAEKRLLEKALDVHEVQSKTNGLQSETTRDLVNHIIKRKPRSVDATEKQPDSAGQAEDVGIEPGSDSPSGADSDSDGTATPREVNPPPPDAEPLPGLLNALRGEATPLPSDQHIAGVNCSLLLRKVFADLEIDRQTEEELTPAKAPIRAVTRQLGLLLDRFMPQEYAAHISIDEYEALYKNCAGSDTLWDAMAKPVASDVAAAVAAAHTGIFANIKTLATVGVNVPGIIHEIYPRLAIAKPYLKNSSEPSHTAKYALPFFERLIPNRLWSVELDAKQVERKRLDISIKAGKRTCRRSSLEI</sequence>
<evidence type="ECO:0000256" key="1">
    <source>
        <dbReference type="SAM" id="Coils"/>
    </source>
</evidence>
<feature type="compositionally biased region" description="Basic and acidic residues" evidence="2">
    <location>
        <begin position="109"/>
        <end position="118"/>
    </location>
</feature>
<organism evidence="3 4">
    <name type="scientific">Geranomyces variabilis</name>
    <dbReference type="NCBI Taxonomy" id="109894"/>
    <lineage>
        <taxon>Eukaryota</taxon>
        <taxon>Fungi</taxon>
        <taxon>Fungi incertae sedis</taxon>
        <taxon>Chytridiomycota</taxon>
        <taxon>Chytridiomycota incertae sedis</taxon>
        <taxon>Chytridiomycetes</taxon>
        <taxon>Spizellomycetales</taxon>
        <taxon>Powellomycetaceae</taxon>
        <taxon>Geranomyces</taxon>
    </lineage>
</organism>
<feature type="region of interest" description="Disordered" evidence="2">
    <location>
        <begin position="103"/>
        <end position="178"/>
    </location>
</feature>
<name>A0AAD5TJY6_9FUNG</name>
<proteinExistence type="predicted"/>
<protein>
    <submittedName>
        <fullName evidence="3">Uncharacterized protein</fullName>
    </submittedName>
</protein>
<accession>A0AAD5TJY6</accession>
<reference evidence="3" key="1">
    <citation type="submission" date="2020-05" db="EMBL/GenBank/DDBJ databases">
        <title>Phylogenomic resolution of chytrid fungi.</title>
        <authorList>
            <person name="Stajich J.E."/>
            <person name="Amses K."/>
            <person name="Simmons R."/>
            <person name="Seto K."/>
            <person name="Myers J."/>
            <person name="Bonds A."/>
            <person name="Quandt C.A."/>
            <person name="Barry K."/>
            <person name="Liu P."/>
            <person name="Grigoriev I."/>
            <person name="Longcore J.E."/>
            <person name="James T.Y."/>
        </authorList>
    </citation>
    <scope>NUCLEOTIDE SEQUENCE</scope>
    <source>
        <strain evidence="3">JEL0379</strain>
    </source>
</reference>
<dbReference type="EMBL" id="JADGJQ010000025">
    <property type="protein sequence ID" value="KAJ3178585.1"/>
    <property type="molecule type" value="Genomic_DNA"/>
</dbReference>
<dbReference type="Proteomes" id="UP001212152">
    <property type="component" value="Unassembled WGS sequence"/>
</dbReference>
<feature type="coiled-coil region" evidence="1">
    <location>
        <begin position="53"/>
        <end position="85"/>
    </location>
</feature>
<evidence type="ECO:0000313" key="4">
    <source>
        <dbReference type="Proteomes" id="UP001212152"/>
    </source>
</evidence>
<keyword evidence="4" id="KW-1185">Reference proteome</keyword>
<comment type="caution">
    <text evidence="3">The sequence shown here is derived from an EMBL/GenBank/DDBJ whole genome shotgun (WGS) entry which is preliminary data.</text>
</comment>